<dbReference type="Gene3D" id="3.40.50.11380">
    <property type="match status" value="1"/>
</dbReference>
<dbReference type="RefSeq" id="XP_056045010.1">
    <property type="nucleotide sequence ID" value="XM_056191870.1"/>
</dbReference>
<evidence type="ECO:0000256" key="3">
    <source>
        <dbReference type="ARBA" id="ARBA00011970"/>
    </source>
</evidence>
<dbReference type="Pfam" id="PF13432">
    <property type="entry name" value="TPR_16"/>
    <property type="match status" value="1"/>
</dbReference>
<evidence type="ECO:0000256" key="1">
    <source>
        <dbReference type="ARBA" id="ARBA00004922"/>
    </source>
</evidence>
<evidence type="ECO:0000256" key="2">
    <source>
        <dbReference type="ARBA" id="ARBA00005386"/>
    </source>
</evidence>
<protein>
    <recommendedName>
        <fullName evidence="3">protein O-GlcNAc transferase</fullName>
        <ecNumber evidence="3">2.4.1.255</ecNumber>
    </recommendedName>
</protein>
<dbReference type="GO" id="GO:0006493">
    <property type="term" value="P:protein O-linked glycosylation"/>
    <property type="evidence" value="ECO:0007669"/>
    <property type="project" value="TreeGrafter"/>
</dbReference>
<dbReference type="GeneID" id="80887036"/>
<gene>
    <name evidence="11" type="ORF">POJ06DRAFT_98807</name>
</gene>
<dbReference type="PANTHER" id="PTHR44998:SF1">
    <property type="entry name" value="UDP-N-ACETYLGLUCOSAMINE--PEPTIDE N-ACETYLGLUCOSAMINYLTRANSFERASE 110 KDA SUBUNIT"/>
    <property type="match status" value="1"/>
</dbReference>
<comment type="caution">
    <text evidence="11">The sequence shown here is derived from an EMBL/GenBank/DDBJ whole genome shotgun (WGS) entry which is preliminary data.</text>
</comment>
<proteinExistence type="inferred from homology"/>
<evidence type="ECO:0000256" key="6">
    <source>
        <dbReference type="ARBA" id="ARBA00022737"/>
    </source>
</evidence>
<reference evidence="11" key="1">
    <citation type="submission" date="2023-03" db="EMBL/GenBank/DDBJ databases">
        <title>Near-Complete genome sequence of Lipomyces tetrasporous NRRL Y-64009, an oleaginous yeast capable of growing on lignocellulosic hydrolysates.</title>
        <authorList>
            <consortium name="Lawrence Berkeley National Laboratory"/>
            <person name="Jagtap S.S."/>
            <person name="Liu J.-J."/>
            <person name="Walukiewicz H.E."/>
            <person name="Pangilinan J."/>
            <person name="Lipzen A."/>
            <person name="Ahrendt S."/>
            <person name="Koriabine M."/>
            <person name="Cobaugh K."/>
            <person name="Salamov A."/>
            <person name="Yoshinaga Y."/>
            <person name="Ng V."/>
            <person name="Daum C."/>
            <person name="Grigoriev I.V."/>
            <person name="Slininger P.J."/>
            <person name="Dien B.S."/>
            <person name="Jin Y.-S."/>
            <person name="Rao C.V."/>
        </authorList>
    </citation>
    <scope>NUCLEOTIDE SEQUENCE</scope>
    <source>
        <strain evidence="11">NRRL Y-64009</strain>
    </source>
</reference>
<dbReference type="SMART" id="SM00028">
    <property type="entry name" value="TPR"/>
    <property type="match status" value="5"/>
</dbReference>
<evidence type="ECO:0000313" key="11">
    <source>
        <dbReference type="EMBL" id="KAJ8101560.1"/>
    </source>
</evidence>
<evidence type="ECO:0000313" key="12">
    <source>
        <dbReference type="Proteomes" id="UP001217417"/>
    </source>
</evidence>
<accession>A0AAD7VUS1</accession>
<evidence type="ECO:0000256" key="5">
    <source>
        <dbReference type="ARBA" id="ARBA00022679"/>
    </source>
</evidence>
<evidence type="ECO:0000256" key="7">
    <source>
        <dbReference type="ARBA" id="ARBA00022803"/>
    </source>
</evidence>
<dbReference type="Pfam" id="PF13844">
    <property type="entry name" value="Glyco_transf_41"/>
    <property type="match status" value="2"/>
</dbReference>
<name>A0AAD7VUS1_9ASCO</name>
<dbReference type="Gene3D" id="1.25.40.10">
    <property type="entry name" value="Tetratricopeptide repeat domain"/>
    <property type="match status" value="3"/>
</dbReference>
<comment type="pathway">
    <text evidence="1">Protein modification; protein glycosylation.</text>
</comment>
<dbReference type="Pfam" id="PF13374">
    <property type="entry name" value="TPR_10"/>
    <property type="match status" value="1"/>
</dbReference>
<dbReference type="PROSITE" id="PS50005">
    <property type="entry name" value="TPR"/>
    <property type="match status" value="2"/>
</dbReference>
<feature type="compositionally biased region" description="Basic residues" evidence="9">
    <location>
        <begin position="87"/>
        <end position="98"/>
    </location>
</feature>
<dbReference type="InterPro" id="IPR011990">
    <property type="entry name" value="TPR-like_helical_dom_sf"/>
</dbReference>
<dbReference type="EMBL" id="JARPMG010000004">
    <property type="protein sequence ID" value="KAJ8101560.1"/>
    <property type="molecule type" value="Genomic_DNA"/>
</dbReference>
<evidence type="ECO:0000259" key="10">
    <source>
        <dbReference type="Pfam" id="PF13844"/>
    </source>
</evidence>
<feature type="domain" description="O-GlcNAc transferase C-terminal" evidence="10">
    <location>
        <begin position="932"/>
        <end position="1124"/>
    </location>
</feature>
<feature type="domain" description="O-GlcNAc transferase C-terminal" evidence="10">
    <location>
        <begin position="664"/>
        <end position="853"/>
    </location>
</feature>
<organism evidence="11 12">
    <name type="scientific">Lipomyces tetrasporus</name>
    <dbReference type="NCBI Taxonomy" id="54092"/>
    <lineage>
        <taxon>Eukaryota</taxon>
        <taxon>Fungi</taxon>
        <taxon>Dikarya</taxon>
        <taxon>Ascomycota</taxon>
        <taxon>Saccharomycotina</taxon>
        <taxon>Lipomycetes</taxon>
        <taxon>Lipomycetales</taxon>
        <taxon>Lipomycetaceae</taxon>
        <taxon>Lipomyces</taxon>
    </lineage>
</organism>
<keyword evidence="12" id="KW-1185">Reference proteome</keyword>
<keyword evidence="7 8" id="KW-0802">TPR repeat</keyword>
<sequence length="1155" mass="127478">MASSTTRNARLRPPSPLLPHLIPADNAPTTSSLQQLLAHAHDRYAAHPHSTSRDELWRVLTRLDEWTTKMVEYGYVQPVHSGGATHSHQHHHHQHQHQHQQQQKRTSSILEAWLLGGCIAYSLGDMNRAIEWNYRILRVDPNYVESMSNLAAALRALRRNAEAEVWWTRAVRLRPTYWDAADHLFSLLCAQHRYADAANVLAYVEQHAVPTAVPAADLARYLAIIHAKGTLLYALGNHAAAADAFARVLALAAGYADADYDSPDSKITLGRLMQRAKTALASKRGGRLLLTPQEAQACLSDVFDGDLPGVRSVADAQHRQSIAQTTANTLLTLAKILQDAIAAGVAGGGDNTNANQQASTDGKTANASTLVQIIGRIPTAFDVLPLYYLSLALHPSPSTANNIGILLASLAPALPMPAEHSLALEYYRYGLALDSRHPHLYTNLGSLLKDQGRLAHAVAMYERAVACDPNFDIALANLANAVKDQGRVAEAIGYYRRAVAANPGFDEAACGLSNALNSVCDWTGRGSCGVELRGVDADGNVCLNRTDGWMARILSIIDTQLSTALAWGRGVIGTEYVKIVQEIVLACGYTGMDDARLTPWLAELVSAQQSGQDEGAKLVELIEVAARRARWRWYNDLYGTGHVADKSNYHRPHLPGSLPLPAAPTVLPFHTFTIPFTAVQVREICRRTALRVSVTSARYHWLPKNVYPPPPPPNTYLKVGYISSDFNNHPLSHLMQSVFGLHRQSAGTSHPVYGICYATTPSDGTNYRQKVEIDAHEFVDVSGWSTQAVVERIVHDGIHVLVNLNGFTRGARNEIFACRPAPLSIAFMGFAGSLGAEWSDYILADSITMPPSAVRHQRPENRDRILRHHNCVNQDSWAYFEDVVFCKNSFFCCDHRQSAPDAEAEAIPADDETRWQTELQRRDTMRADLFPNLPPGTIILANFNQLYKIDPSIFVTWLRILARVPNAVLWLLKFPDLGSTHLQSFAERWAGPEVACRVIFTEVAGKDTHLLRSRVPDLFLDTPECNAHTTATDVIWAGTPILTFPRYDHKMCSRIAASVVVSASTTGAALPRRLIASSEAEYEERAVELCAAGGAAGELLRLRKELFLGRSEAAIFDTARWTRDIEKAYWMMWDRWVKSGGAVTIGEDEDRNLYL</sequence>
<dbReference type="AlphaFoldDB" id="A0AAD7VUS1"/>
<dbReference type="Gene3D" id="3.40.50.2000">
    <property type="entry name" value="Glycogen Phosphorylase B"/>
    <property type="match status" value="1"/>
</dbReference>
<dbReference type="InterPro" id="IPR019734">
    <property type="entry name" value="TPR_rpt"/>
</dbReference>
<keyword evidence="6" id="KW-0677">Repeat</keyword>
<evidence type="ECO:0000256" key="9">
    <source>
        <dbReference type="SAM" id="MobiDB-lite"/>
    </source>
</evidence>
<dbReference type="Proteomes" id="UP001217417">
    <property type="component" value="Unassembled WGS sequence"/>
</dbReference>
<dbReference type="PANTHER" id="PTHR44998">
    <property type="match status" value="1"/>
</dbReference>
<feature type="region of interest" description="Disordered" evidence="9">
    <location>
        <begin position="79"/>
        <end position="103"/>
    </location>
</feature>
<dbReference type="InterPro" id="IPR029489">
    <property type="entry name" value="OGT/SEC/SPY_C"/>
</dbReference>
<keyword evidence="5 11" id="KW-0808">Transferase</keyword>
<evidence type="ECO:0000256" key="8">
    <source>
        <dbReference type="PROSITE-ProRule" id="PRU00339"/>
    </source>
</evidence>
<feature type="region of interest" description="Disordered" evidence="9">
    <location>
        <begin position="1"/>
        <end position="26"/>
    </location>
</feature>
<feature type="repeat" description="TPR" evidence="8">
    <location>
        <begin position="110"/>
        <end position="143"/>
    </location>
</feature>
<dbReference type="EC" id="2.4.1.255" evidence="3"/>
<comment type="similarity">
    <text evidence="2">Belongs to the glycosyltransferase 41 family. O-GlcNAc transferase subfamily.</text>
</comment>
<keyword evidence="4" id="KW-0328">Glycosyltransferase</keyword>
<dbReference type="GO" id="GO:0097363">
    <property type="term" value="F:protein O-acetylglucosaminyltransferase activity"/>
    <property type="evidence" value="ECO:0007669"/>
    <property type="project" value="UniProtKB-EC"/>
</dbReference>
<evidence type="ECO:0000256" key="4">
    <source>
        <dbReference type="ARBA" id="ARBA00022676"/>
    </source>
</evidence>
<dbReference type="SUPFAM" id="SSF48452">
    <property type="entry name" value="TPR-like"/>
    <property type="match status" value="1"/>
</dbReference>
<feature type="repeat" description="TPR" evidence="8">
    <location>
        <begin position="438"/>
        <end position="471"/>
    </location>
</feature>